<feature type="repeat" description="ARM" evidence="13">
    <location>
        <begin position="1061"/>
        <end position="1103"/>
    </location>
</feature>
<feature type="repeat" description="ARM" evidence="13">
    <location>
        <begin position="1019"/>
        <end position="1061"/>
    </location>
</feature>
<accession>A0A8J6HH13</accession>
<evidence type="ECO:0000256" key="11">
    <source>
        <dbReference type="ARBA" id="ARBA00022889"/>
    </source>
</evidence>
<evidence type="ECO:0000256" key="5">
    <source>
        <dbReference type="ARBA" id="ARBA00022289"/>
    </source>
</evidence>
<dbReference type="PRINTS" id="PR01869">
    <property type="entry name" value="BCATNINFAMLY"/>
</dbReference>
<dbReference type="GO" id="GO:0005886">
    <property type="term" value="C:plasma membrane"/>
    <property type="evidence" value="ECO:0007669"/>
    <property type="project" value="UniProtKB-SubCell"/>
</dbReference>
<feature type="repeat" description="ARM" evidence="13">
    <location>
        <begin position="827"/>
        <end position="870"/>
    </location>
</feature>
<dbReference type="InterPro" id="IPR016024">
    <property type="entry name" value="ARM-type_fold"/>
</dbReference>
<feature type="compositionally biased region" description="Basic and acidic residues" evidence="14">
    <location>
        <begin position="259"/>
        <end position="269"/>
    </location>
</feature>
<evidence type="ECO:0000256" key="13">
    <source>
        <dbReference type="PROSITE-ProRule" id="PRU00259"/>
    </source>
</evidence>
<dbReference type="GO" id="GO:0007367">
    <property type="term" value="P:segment polarity determination"/>
    <property type="evidence" value="ECO:0007669"/>
    <property type="project" value="UniProtKB-KW"/>
</dbReference>
<sequence length="1411" mass="158591">MSGNIFQEKCSAASFSFIYDWMVSEEQSYKYLNRENVLDIFNSAKYLKIKDLVEQCWAFVDNGDVFNEDTAFLLYVDAKAKNVEEVRELMIPRIQDFFLILVSSQDWLELNVDDVKNLLSSNYIRINCEMEVFMSAVRWLKYDWTNRDKNKYEVLSCVRFGNIAPWQLVDIKRNPENPEFMELAKDSAICKLIDDGLAFVIIKYWYGQENDDFQHWNSVLGLQEPPPRNWSGLDKTYFTYREFLIYLDQYRRNQLIEKSKPRTSHDKKIGAGSGTVMSPGEPVPSMEDFLSKKKKEIFEEVTDDEEARNVKKMFTPSQNSLALSSLNRLSMSFLSPQPKKLLVETTLFLAERETILVFGGIDPFVPYSESTNAGNNIFRYLPESNTWEHVGTMPEPRNHHSVGFLKGRIYLAGGTDPREDDVTGKSRVVNTVWSFDPASRCWFSETSLGMKRRNFGLVVIQQSMYVIGGCNERQLSLATVEKFDARLGIWKFVAPMHYARAGIACAKYRNYIWVAGGTSDLTKNYILDMVESYDVKANQWTKIKKLNSPRCFSCMFVMSDNLYLIGGAGPKYKEVKSICSVGNVDVWDTSDMTWKTILGLTIPRHGHTVAYIGTQIFIMGGVTTIYMRCLSNVECFCWKRISQGHYQSGPGDLPMPPAKEQTLMWQQNSYLGDSGIHSGAATQVPSLSGKEEEEMDLFDLDQGYSQGFTQDQVDEMNNQLNQTRSQRVRAAMFPETLDEGIEIPSTQFDPSHQTAVQRLSEPSQMLKHAVVNLINYQDDADLATRAIPELIKLLNDEDQVVVSQAAMMVHQLSKKEASRHAIMNSPQMVAALVRAISNSNDLETTKGAVGTLHKLSHHRQGLLAIFKSGGIPALVKLLSSPVESVLFYAITTLHNLLLHQDGSKMARNNVKFLAIVTDCLQILAYGNQESKLIILASQGPIELVRIMRSYDYEKLLWTTSRVLKVLSVCPSNKPAIVEAGGMQALAMHLGNPSGRLVQNCLWTLRNLSDAATKVDGLEGLLSSLVQVLNSQDVHVVTCASGILSNLTCNNQRNKVTVCQVGGVDALVRTIVSAGDREEITEPAVCALRHLTSRHVESEMAQNAVRLNYGIQVIVKLLNPPSRWPLVKAVIGLIRNLALCPANHAPLREHGAIHHLVQLLMRAFQDTQRRASVASGGSQQTSNYADGVRMEEIVEGTVGALHILARESHNRAIIRQQMVIPIFVQLLFNDIENIQRVAAGVLCELAADKEGAEMIEQEGATSPLTELLHSRNEGVATYAAAVLFRMSEDKPQDYKKRLSMELTNSLFREENLWNPDLGMDPDLQHDEFYQVATFVHNSFKFASELEYFLGYDQIPIDMQGLEIGSHGGGNGSTYSPIEAMDVTNTDNFDPIDQLPAPPQDNNQVAAWYDTDL</sequence>
<dbReference type="PANTHER" id="PTHR45976">
    <property type="entry name" value="ARMADILLO SEGMENT POLARITY PROTEIN"/>
    <property type="match status" value="1"/>
</dbReference>
<dbReference type="Gene3D" id="1.25.10.10">
    <property type="entry name" value="Leucine-rich Repeat Variant"/>
    <property type="match status" value="1"/>
</dbReference>
<keyword evidence="6" id="KW-0880">Kelch repeat</keyword>
<comment type="subcellular location">
    <subcellularLocation>
        <location evidence="1">Cell junction</location>
    </subcellularLocation>
    <subcellularLocation>
        <location evidence="2">Cell membrane</location>
        <topology evidence="2">Peripheral membrane protein</topology>
        <orientation evidence="2">Cytoplasmic side</orientation>
    </subcellularLocation>
    <subcellularLocation>
        <location evidence="3">Cytoplasm</location>
    </subcellularLocation>
</comment>
<dbReference type="SUPFAM" id="SSF117281">
    <property type="entry name" value="Kelch motif"/>
    <property type="match status" value="1"/>
</dbReference>
<dbReference type="CDD" id="cd21726">
    <property type="entry name" value="CTNNAbd_dArm"/>
    <property type="match status" value="1"/>
</dbReference>
<dbReference type="InterPro" id="IPR015915">
    <property type="entry name" value="Kelch-typ_b-propeller"/>
</dbReference>
<keyword evidence="12" id="KW-0965">Cell junction</keyword>
<dbReference type="SMART" id="SM00875">
    <property type="entry name" value="BACK"/>
    <property type="match status" value="1"/>
</dbReference>
<keyword evidence="9" id="KW-0709">Segmentation polarity protein</keyword>
<keyword evidence="9" id="KW-0217">Developmental protein</keyword>
<evidence type="ECO:0000256" key="7">
    <source>
        <dbReference type="ARBA" id="ARBA00022490"/>
    </source>
</evidence>
<evidence type="ECO:0000256" key="10">
    <source>
        <dbReference type="ARBA" id="ARBA00022737"/>
    </source>
</evidence>
<dbReference type="CDD" id="cd14733">
    <property type="entry name" value="BACK"/>
    <property type="match status" value="1"/>
</dbReference>
<evidence type="ECO:0000313" key="17">
    <source>
        <dbReference type="Proteomes" id="UP000719412"/>
    </source>
</evidence>
<proteinExistence type="inferred from homology"/>
<evidence type="ECO:0000259" key="15">
    <source>
        <dbReference type="SMART" id="SM00875"/>
    </source>
</evidence>
<feature type="repeat" description="ARM" evidence="13">
    <location>
        <begin position="1217"/>
        <end position="1259"/>
    </location>
</feature>
<keyword evidence="7" id="KW-0963">Cytoplasm</keyword>
<feature type="repeat" description="ARM" evidence="13">
    <location>
        <begin position="938"/>
        <end position="981"/>
    </location>
</feature>
<dbReference type="SMART" id="SM00185">
    <property type="entry name" value="ARM"/>
    <property type="match status" value="11"/>
</dbReference>
<dbReference type="SMART" id="SM00612">
    <property type="entry name" value="Kelch"/>
    <property type="match status" value="4"/>
</dbReference>
<dbReference type="InterPro" id="IPR013284">
    <property type="entry name" value="Beta-catenin"/>
</dbReference>
<dbReference type="EMBL" id="JABDTM020024172">
    <property type="protein sequence ID" value="KAH0814559.1"/>
    <property type="molecule type" value="Genomic_DNA"/>
</dbReference>
<evidence type="ECO:0000256" key="9">
    <source>
        <dbReference type="ARBA" id="ARBA00022716"/>
    </source>
</evidence>
<dbReference type="GO" id="GO:0007155">
    <property type="term" value="P:cell adhesion"/>
    <property type="evidence" value="ECO:0007669"/>
    <property type="project" value="UniProtKB-KW"/>
</dbReference>
<protein>
    <recommendedName>
        <fullName evidence="5">Armadillo segment polarity protein</fullName>
    </recommendedName>
</protein>
<dbReference type="GO" id="GO:0005737">
    <property type="term" value="C:cytoplasm"/>
    <property type="evidence" value="ECO:0007669"/>
    <property type="project" value="UniProtKB-SubCell"/>
</dbReference>
<evidence type="ECO:0000256" key="4">
    <source>
        <dbReference type="ARBA" id="ARBA00005462"/>
    </source>
</evidence>
<evidence type="ECO:0000313" key="16">
    <source>
        <dbReference type="EMBL" id="KAH0814559.1"/>
    </source>
</evidence>
<evidence type="ECO:0000256" key="8">
    <source>
        <dbReference type="ARBA" id="ARBA00022687"/>
    </source>
</evidence>
<evidence type="ECO:0000256" key="12">
    <source>
        <dbReference type="ARBA" id="ARBA00022949"/>
    </source>
</evidence>
<dbReference type="FunFam" id="1.25.10.10:FF:000015">
    <property type="entry name" value="Catenin beta-1"/>
    <property type="match status" value="1"/>
</dbReference>
<dbReference type="Gene3D" id="2.120.10.80">
    <property type="entry name" value="Kelch-type beta propeller"/>
    <property type="match status" value="2"/>
</dbReference>
<reference evidence="16" key="2">
    <citation type="submission" date="2021-08" db="EMBL/GenBank/DDBJ databases">
        <authorList>
            <person name="Eriksson T."/>
        </authorList>
    </citation>
    <scope>NUCLEOTIDE SEQUENCE</scope>
    <source>
        <strain evidence="16">Stoneville</strain>
        <tissue evidence="16">Whole head</tissue>
    </source>
</reference>
<feature type="repeat" description="ARM" evidence="13">
    <location>
        <begin position="869"/>
        <end position="905"/>
    </location>
</feature>
<keyword evidence="11" id="KW-0130">Cell adhesion</keyword>
<keyword evidence="17" id="KW-1185">Reference proteome</keyword>
<dbReference type="InterPro" id="IPR000225">
    <property type="entry name" value="Armadillo"/>
</dbReference>
<feature type="repeat" description="ARM" evidence="13">
    <location>
        <begin position="1108"/>
        <end position="1151"/>
    </location>
</feature>
<name>A0A8J6HH13_TENMO</name>
<dbReference type="InterPro" id="IPR006652">
    <property type="entry name" value="Kelch_1"/>
</dbReference>
<dbReference type="Pfam" id="PF00514">
    <property type="entry name" value="Arm"/>
    <property type="match status" value="4"/>
</dbReference>
<evidence type="ECO:0000256" key="6">
    <source>
        <dbReference type="ARBA" id="ARBA00022441"/>
    </source>
</evidence>
<evidence type="ECO:0000256" key="1">
    <source>
        <dbReference type="ARBA" id="ARBA00004282"/>
    </source>
</evidence>
<dbReference type="GO" id="GO:0005911">
    <property type="term" value="C:cell-cell junction"/>
    <property type="evidence" value="ECO:0007669"/>
    <property type="project" value="UniProtKB-ARBA"/>
</dbReference>
<evidence type="ECO:0000256" key="14">
    <source>
        <dbReference type="SAM" id="MobiDB-lite"/>
    </source>
</evidence>
<comment type="similarity">
    <text evidence="4">Belongs to the beta-catenin family.</text>
</comment>
<dbReference type="GO" id="GO:0045296">
    <property type="term" value="F:cadherin binding"/>
    <property type="evidence" value="ECO:0007669"/>
    <property type="project" value="InterPro"/>
</dbReference>
<comment type="caution">
    <text evidence="16">The sequence shown here is derived from an EMBL/GenBank/DDBJ whole genome shotgun (WGS) entry which is preliminary data.</text>
</comment>
<dbReference type="Gene3D" id="1.25.40.420">
    <property type="match status" value="1"/>
</dbReference>
<dbReference type="SUPFAM" id="SSF48371">
    <property type="entry name" value="ARM repeat"/>
    <property type="match status" value="1"/>
</dbReference>
<reference evidence="16" key="1">
    <citation type="journal article" date="2020" name="J Insects Food Feed">
        <title>The yellow mealworm (Tenebrio molitor) genome: a resource for the emerging insects as food and feed industry.</title>
        <authorList>
            <person name="Eriksson T."/>
            <person name="Andere A."/>
            <person name="Kelstrup H."/>
            <person name="Emery V."/>
            <person name="Picard C."/>
        </authorList>
    </citation>
    <scope>NUCLEOTIDE SEQUENCE</scope>
    <source>
        <strain evidence="16">Stoneville</strain>
        <tissue evidence="16">Whole head</tissue>
    </source>
</reference>
<dbReference type="Proteomes" id="UP000719412">
    <property type="component" value="Unassembled WGS sequence"/>
</dbReference>
<dbReference type="Pfam" id="PF07707">
    <property type="entry name" value="BACK"/>
    <property type="match status" value="1"/>
</dbReference>
<dbReference type="GO" id="GO:0016055">
    <property type="term" value="P:Wnt signaling pathway"/>
    <property type="evidence" value="ECO:0007669"/>
    <property type="project" value="UniProtKB-KW"/>
</dbReference>
<keyword evidence="8" id="KW-0879">Wnt signaling pathway</keyword>
<feature type="repeat" description="ARM" evidence="13">
    <location>
        <begin position="785"/>
        <end position="825"/>
    </location>
</feature>
<dbReference type="InterPro" id="IPR011989">
    <property type="entry name" value="ARM-like"/>
</dbReference>
<gene>
    <name evidence="16" type="ORF">GEV33_008232</name>
</gene>
<keyword evidence="10" id="KW-0677">Repeat</keyword>
<evidence type="ECO:0000256" key="3">
    <source>
        <dbReference type="ARBA" id="ARBA00004496"/>
    </source>
</evidence>
<dbReference type="PROSITE" id="PS50176">
    <property type="entry name" value="ARM_REPEAT"/>
    <property type="match status" value="8"/>
</dbReference>
<evidence type="ECO:0000256" key="2">
    <source>
        <dbReference type="ARBA" id="ARBA00004413"/>
    </source>
</evidence>
<feature type="domain" description="BACK" evidence="15">
    <location>
        <begin position="37"/>
        <end position="172"/>
    </location>
</feature>
<dbReference type="InterPro" id="IPR056737">
    <property type="entry name" value="Beta-prop_ATRN-MKLN-like"/>
</dbReference>
<dbReference type="Pfam" id="PF24981">
    <property type="entry name" value="Beta-prop_ATRN-LZTR1"/>
    <property type="match status" value="1"/>
</dbReference>
<organism evidence="16 17">
    <name type="scientific">Tenebrio molitor</name>
    <name type="common">Yellow mealworm beetle</name>
    <dbReference type="NCBI Taxonomy" id="7067"/>
    <lineage>
        <taxon>Eukaryota</taxon>
        <taxon>Metazoa</taxon>
        <taxon>Ecdysozoa</taxon>
        <taxon>Arthropoda</taxon>
        <taxon>Hexapoda</taxon>
        <taxon>Insecta</taxon>
        <taxon>Pterygota</taxon>
        <taxon>Neoptera</taxon>
        <taxon>Endopterygota</taxon>
        <taxon>Coleoptera</taxon>
        <taxon>Polyphaga</taxon>
        <taxon>Cucujiformia</taxon>
        <taxon>Tenebrionidae</taxon>
        <taxon>Tenebrio</taxon>
    </lineage>
</organism>
<feature type="region of interest" description="Disordered" evidence="14">
    <location>
        <begin position="259"/>
        <end position="283"/>
    </location>
</feature>
<dbReference type="InterPro" id="IPR011705">
    <property type="entry name" value="BACK"/>
</dbReference>